<keyword evidence="8" id="KW-0496">Mitochondrion</keyword>
<dbReference type="STRING" id="3076.A0A2P6TY31"/>
<feature type="coiled-coil region" evidence="10">
    <location>
        <begin position="107"/>
        <end position="152"/>
    </location>
</feature>
<comment type="subcellular location">
    <subcellularLocation>
        <location evidence="1">Mitochondrion inner membrane</location>
    </subcellularLocation>
</comment>
<keyword evidence="4" id="KW-0138">CF(0)</keyword>
<keyword evidence="5" id="KW-0375">Hydrogen ion transport</keyword>
<evidence type="ECO:0000256" key="6">
    <source>
        <dbReference type="ARBA" id="ARBA00022792"/>
    </source>
</evidence>
<keyword evidence="9" id="KW-0472">Membrane</keyword>
<dbReference type="InterPro" id="IPR036228">
    <property type="entry name" value="ATP_synth_F0_dsu_sf_mt"/>
</dbReference>
<dbReference type="InterPro" id="IPR008689">
    <property type="entry name" value="ATP_synth_F0_dsu_mt"/>
</dbReference>
<dbReference type="Gene3D" id="6.10.280.70">
    <property type="match status" value="1"/>
</dbReference>
<reference evidence="11 12" key="1">
    <citation type="journal article" date="2018" name="Plant J.">
        <title>Genome sequences of Chlorella sorokiniana UTEX 1602 and Micractinium conductrix SAG 241.80: implications to maltose excretion by a green alga.</title>
        <authorList>
            <person name="Arriola M.B."/>
            <person name="Velmurugan N."/>
            <person name="Zhang Y."/>
            <person name="Plunkett M.H."/>
            <person name="Hondzo H."/>
            <person name="Barney B.M."/>
        </authorList>
    </citation>
    <scope>NUCLEOTIDE SEQUENCE [LARGE SCALE GENOMIC DNA]</scope>
    <source>
        <strain evidence="12">UTEX 1602</strain>
    </source>
</reference>
<dbReference type="GO" id="GO:0005743">
    <property type="term" value="C:mitochondrial inner membrane"/>
    <property type="evidence" value="ECO:0007669"/>
    <property type="project" value="UniProtKB-SubCell"/>
</dbReference>
<evidence type="ECO:0000256" key="1">
    <source>
        <dbReference type="ARBA" id="ARBA00004273"/>
    </source>
</evidence>
<evidence type="ECO:0000256" key="7">
    <source>
        <dbReference type="ARBA" id="ARBA00023065"/>
    </source>
</evidence>
<dbReference type="EMBL" id="LHPG02000004">
    <property type="protein sequence ID" value="PRW58963.1"/>
    <property type="molecule type" value="Genomic_DNA"/>
</dbReference>
<dbReference type="GO" id="GO:0015078">
    <property type="term" value="F:proton transmembrane transporter activity"/>
    <property type="evidence" value="ECO:0007669"/>
    <property type="project" value="InterPro"/>
</dbReference>
<keyword evidence="10" id="KW-0175">Coiled coil</keyword>
<dbReference type="AlphaFoldDB" id="A0A2P6TY31"/>
<evidence type="ECO:0000256" key="5">
    <source>
        <dbReference type="ARBA" id="ARBA00022781"/>
    </source>
</evidence>
<proteinExistence type="inferred from homology"/>
<evidence type="ECO:0000256" key="4">
    <source>
        <dbReference type="ARBA" id="ARBA00022547"/>
    </source>
</evidence>
<evidence type="ECO:0000256" key="8">
    <source>
        <dbReference type="ARBA" id="ARBA00023128"/>
    </source>
</evidence>
<keyword evidence="6" id="KW-0999">Mitochondrion inner membrane</keyword>
<evidence type="ECO:0000256" key="2">
    <source>
        <dbReference type="ARBA" id="ARBA00006842"/>
    </source>
</evidence>
<dbReference type="Pfam" id="PF05873">
    <property type="entry name" value="Mt_ATP-synt_D"/>
    <property type="match status" value="1"/>
</dbReference>
<accession>A0A2P6TY31</accession>
<name>A0A2P6TY31_CHLSO</name>
<dbReference type="GO" id="GO:0015986">
    <property type="term" value="P:proton motive force-driven ATP synthesis"/>
    <property type="evidence" value="ECO:0007669"/>
    <property type="project" value="InterPro"/>
</dbReference>
<dbReference type="SUPFAM" id="SSF161065">
    <property type="entry name" value="ATP synthase D chain-like"/>
    <property type="match status" value="1"/>
</dbReference>
<comment type="similarity">
    <text evidence="2">Belongs to the ATPase d subunit family.</text>
</comment>
<evidence type="ECO:0000313" key="12">
    <source>
        <dbReference type="Proteomes" id="UP000239899"/>
    </source>
</evidence>
<dbReference type="OrthoDB" id="35799at2759"/>
<evidence type="ECO:0000256" key="9">
    <source>
        <dbReference type="ARBA" id="ARBA00023136"/>
    </source>
</evidence>
<keyword evidence="12" id="KW-1185">Reference proteome</keyword>
<evidence type="ECO:0000313" key="11">
    <source>
        <dbReference type="EMBL" id="PRW58963.1"/>
    </source>
</evidence>
<protein>
    <submittedName>
        <fullName evidence="11">ATP synthase subunit mitochondrial-like</fullName>
    </submittedName>
</protein>
<evidence type="ECO:0000256" key="3">
    <source>
        <dbReference type="ARBA" id="ARBA00022448"/>
    </source>
</evidence>
<keyword evidence="3" id="KW-0813">Transport</keyword>
<keyword evidence="7" id="KW-0406">Ion transport</keyword>
<organism evidence="11 12">
    <name type="scientific">Chlorella sorokiniana</name>
    <name type="common">Freshwater green alga</name>
    <dbReference type="NCBI Taxonomy" id="3076"/>
    <lineage>
        <taxon>Eukaryota</taxon>
        <taxon>Viridiplantae</taxon>
        <taxon>Chlorophyta</taxon>
        <taxon>core chlorophytes</taxon>
        <taxon>Trebouxiophyceae</taxon>
        <taxon>Chlorellales</taxon>
        <taxon>Chlorellaceae</taxon>
        <taxon>Chlorella clade</taxon>
        <taxon>Chlorella</taxon>
    </lineage>
</organism>
<sequence>MLRSALVRAARRVAVQQQRSYADAAVATQANIWDELGELVTSDEGKRELATLRSTYTDIAQKLAKLAADPEPINWASWSKEIDPKLVQEFKQAYETMKLPKFEGNHVAEANAQFAGLVKEAEALEAASRTRIVEIQKELASLQKEKERIATTTIDDELAADPKLAEEIDSEIQKNYFMVS</sequence>
<dbReference type="Proteomes" id="UP000239899">
    <property type="component" value="Unassembled WGS sequence"/>
</dbReference>
<comment type="caution">
    <text evidence="11">The sequence shown here is derived from an EMBL/GenBank/DDBJ whole genome shotgun (WGS) entry which is preliminary data.</text>
</comment>
<evidence type="ECO:0000256" key="10">
    <source>
        <dbReference type="SAM" id="Coils"/>
    </source>
</evidence>
<dbReference type="PANTHER" id="PTHR12700">
    <property type="entry name" value="ATP SYNTHASE SUBUNIT D, MITOCHONDRIAL"/>
    <property type="match status" value="1"/>
</dbReference>
<dbReference type="GO" id="GO:0045259">
    <property type="term" value="C:proton-transporting ATP synthase complex"/>
    <property type="evidence" value="ECO:0007669"/>
    <property type="project" value="UniProtKB-KW"/>
</dbReference>
<gene>
    <name evidence="11" type="ORF">C2E21_2059</name>
</gene>